<keyword evidence="1" id="KW-0521">NADP</keyword>
<dbReference type="KEGG" id="sla:SERLADRAFT_413373"/>
<protein>
    <recommendedName>
        <fullName evidence="4">NmrA-like domain-containing protein</fullName>
    </recommendedName>
</protein>
<dbReference type="OrthoDB" id="5283654at2759"/>
<organism>
    <name type="scientific">Serpula lacrymans var. lacrymans (strain S7.9)</name>
    <name type="common">Dry rot fungus</name>
    <dbReference type="NCBI Taxonomy" id="578457"/>
    <lineage>
        <taxon>Eukaryota</taxon>
        <taxon>Fungi</taxon>
        <taxon>Dikarya</taxon>
        <taxon>Basidiomycota</taxon>
        <taxon>Agaricomycotina</taxon>
        <taxon>Agaricomycetes</taxon>
        <taxon>Agaricomycetidae</taxon>
        <taxon>Boletales</taxon>
        <taxon>Coniophorineae</taxon>
        <taxon>Serpulaceae</taxon>
        <taxon>Serpula</taxon>
    </lineage>
</organism>
<sequence>MSTANYHSFAVVGAGPTIGIPIVRALLARKAAVVVLTRTGSSRELPEGAHVVPVDYSDVQVVTLVLQKYNVDVVVSAVPFDGISAQRPLADAAKAAGVKLFMPSEYGMPTEGSDGILGLKSHFALYLRSIELPSARVYTGVFYEYIPWLAAVRETGKFLIAGKGRTPFSFTAREDAAGFVAHILTTLPPSKLHDATFRIQGHRGTLSDIAKLYAHIAPVKYVDFIPHEVSAARVREYLQKKVDLGAASTGWDPLTGREGKQPAGSSNSLWEGHQWKKVKDVLHLNP</sequence>
<evidence type="ECO:0000256" key="3">
    <source>
        <dbReference type="SAM" id="MobiDB-lite"/>
    </source>
</evidence>
<evidence type="ECO:0000259" key="4">
    <source>
        <dbReference type="Pfam" id="PF05368"/>
    </source>
</evidence>
<dbReference type="AlphaFoldDB" id="F8NKS7"/>
<dbReference type="InterPro" id="IPR051609">
    <property type="entry name" value="NmrA/Isoflavone_reductase-like"/>
</dbReference>
<dbReference type="Pfam" id="PF05368">
    <property type="entry name" value="NmrA"/>
    <property type="match status" value="1"/>
</dbReference>
<dbReference type="SUPFAM" id="SSF51735">
    <property type="entry name" value="NAD(P)-binding Rossmann-fold domains"/>
    <property type="match status" value="1"/>
</dbReference>
<feature type="region of interest" description="Disordered" evidence="3">
    <location>
        <begin position="250"/>
        <end position="269"/>
    </location>
</feature>
<dbReference type="GO" id="GO:0016491">
    <property type="term" value="F:oxidoreductase activity"/>
    <property type="evidence" value="ECO:0007669"/>
    <property type="project" value="UniProtKB-KW"/>
</dbReference>
<dbReference type="InterPro" id="IPR036291">
    <property type="entry name" value="NAD(P)-bd_dom_sf"/>
</dbReference>
<feature type="domain" description="NmrA-like" evidence="4">
    <location>
        <begin position="10"/>
        <end position="215"/>
    </location>
</feature>
<gene>
    <name evidence="5" type="ORF">SERLADRAFT_413373</name>
</gene>
<name>F8NKS7_SERL9</name>
<dbReference type="InterPro" id="IPR008030">
    <property type="entry name" value="NmrA-like"/>
</dbReference>
<keyword evidence="2" id="KW-0560">Oxidoreductase</keyword>
<reference evidence="5" key="1">
    <citation type="submission" date="2011-04" db="EMBL/GenBank/DDBJ databases">
        <title>Evolution of plant cell wall degrading machinery underlies the functional diversity of forest fungi.</title>
        <authorList>
            <consortium name="US DOE Joint Genome Institute (JGI-PGF)"/>
            <person name="Eastwood D.C."/>
            <person name="Floudas D."/>
            <person name="Binder M."/>
            <person name="Majcherczyk A."/>
            <person name="Schneider P."/>
            <person name="Aerts A."/>
            <person name="Asiegbu F.O."/>
            <person name="Baker S.E."/>
            <person name="Barry K."/>
            <person name="Bendiksby M."/>
            <person name="Blumentritt M."/>
            <person name="Coutinho P.M."/>
            <person name="Cullen D."/>
            <person name="Cullen D."/>
            <person name="Gathman A."/>
            <person name="Goodell B."/>
            <person name="Henrissat B."/>
            <person name="Ihrmark K."/>
            <person name="Kauserud H."/>
            <person name="Kohler A."/>
            <person name="LaButti K."/>
            <person name="Lapidus A."/>
            <person name="Lavin J.L."/>
            <person name="Lee Y.-H."/>
            <person name="Lindquist E."/>
            <person name="Lilly W."/>
            <person name="Lucas S."/>
            <person name="Morin E."/>
            <person name="Murat C."/>
            <person name="Oguiza J.A."/>
            <person name="Park J."/>
            <person name="Pisabarro A.G."/>
            <person name="Riley R."/>
            <person name="Rosling A."/>
            <person name="Salamov A."/>
            <person name="Schmidt O."/>
            <person name="Schmutz J."/>
            <person name="Skrede I."/>
            <person name="Stenlid J."/>
            <person name="Wiebenga A."/>
            <person name="Xie X."/>
            <person name="Kues U."/>
            <person name="Hibbett D.S."/>
            <person name="Hoffmeister D."/>
            <person name="Hogberg N."/>
            <person name="Martin F."/>
            <person name="Grigoriev I.V."/>
            <person name="Watkinson S.C."/>
        </authorList>
    </citation>
    <scope>NUCLEOTIDE SEQUENCE</scope>
    <source>
        <strain evidence="5">S7.9</strain>
    </source>
</reference>
<dbReference type="RefSeq" id="XP_007314688.1">
    <property type="nucleotide sequence ID" value="XM_007314626.1"/>
</dbReference>
<accession>F8NKS7</accession>
<evidence type="ECO:0000256" key="2">
    <source>
        <dbReference type="ARBA" id="ARBA00023002"/>
    </source>
</evidence>
<dbReference type="PANTHER" id="PTHR47706:SF9">
    <property type="entry name" value="NMRA-LIKE DOMAIN-CONTAINING PROTEIN-RELATED"/>
    <property type="match status" value="1"/>
</dbReference>
<evidence type="ECO:0000313" key="5">
    <source>
        <dbReference type="EMBL" id="EGO28489.1"/>
    </source>
</evidence>
<evidence type="ECO:0000256" key="1">
    <source>
        <dbReference type="ARBA" id="ARBA00022857"/>
    </source>
</evidence>
<dbReference type="HOGENOM" id="CLU_044876_6_1_1"/>
<dbReference type="PANTHER" id="PTHR47706">
    <property type="entry name" value="NMRA-LIKE FAMILY PROTEIN"/>
    <property type="match status" value="1"/>
</dbReference>
<dbReference type="Gene3D" id="3.40.50.720">
    <property type="entry name" value="NAD(P)-binding Rossmann-like Domain"/>
    <property type="match status" value="1"/>
</dbReference>
<proteinExistence type="predicted"/>
<dbReference type="Proteomes" id="UP000008064">
    <property type="component" value="Unassembled WGS sequence"/>
</dbReference>
<dbReference type="GeneID" id="18813151"/>
<dbReference type="EMBL" id="GL945430">
    <property type="protein sequence ID" value="EGO28489.1"/>
    <property type="molecule type" value="Genomic_DNA"/>
</dbReference>